<dbReference type="Proteomes" id="UP000005508">
    <property type="component" value="Unassembled WGS sequence"/>
</dbReference>
<comment type="caution">
    <text evidence="1">The sequence shown here is derived from an EMBL/GenBank/DDBJ whole genome shotgun (WGS) entry which is preliminary data.</text>
</comment>
<organism evidence="1 2">
    <name type="scientific">Aggregatibacter actinomycetemcomitans serotype e str. SC1083</name>
    <dbReference type="NCBI Taxonomy" id="907488"/>
    <lineage>
        <taxon>Bacteria</taxon>
        <taxon>Pseudomonadati</taxon>
        <taxon>Pseudomonadota</taxon>
        <taxon>Gammaproteobacteria</taxon>
        <taxon>Pasteurellales</taxon>
        <taxon>Pasteurellaceae</taxon>
        <taxon>Aggregatibacter</taxon>
    </lineage>
</organism>
<evidence type="ECO:0000313" key="1">
    <source>
        <dbReference type="EMBL" id="EGY32814.1"/>
    </source>
</evidence>
<gene>
    <name evidence="1" type="ORF">SC1083_1830</name>
</gene>
<dbReference type="EMBL" id="AEJM01000037">
    <property type="protein sequence ID" value="EGY32814.1"/>
    <property type="molecule type" value="Genomic_DNA"/>
</dbReference>
<accession>G4AAF7</accession>
<reference evidence="1 2" key="1">
    <citation type="submission" date="2010-10" db="EMBL/GenBank/DDBJ databases">
        <authorList>
            <person name="Chen C."/>
            <person name="Kittichotirat W."/>
            <person name="Asikainen S."/>
            <person name="Bumgarner R."/>
        </authorList>
    </citation>
    <scope>NUCLEOTIDE SEQUENCE [LARGE SCALE GENOMIC DNA]</scope>
    <source>
        <strain evidence="1 2">SC1083</strain>
    </source>
</reference>
<dbReference type="AlphaFoldDB" id="G4AAF7"/>
<proteinExistence type="predicted"/>
<sequence length="61" mass="7079">MLQLDCKFKLYLKIKLAAEKLQLLISLTSPVLLINNIITQKQNNNIIMFQPIKKAEIRLIV</sequence>
<evidence type="ECO:0000313" key="2">
    <source>
        <dbReference type="Proteomes" id="UP000005508"/>
    </source>
</evidence>
<name>G4AAF7_AGGAC</name>
<dbReference type="PATRIC" id="fig|907488.3.peg.1802"/>
<protein>
    <submittedName>
        <fullName evidence="1">Uncharacterized protein</fullName>
    </submittedName>
</protein>